<dbReference type="eggNOG" id="COG4637">
    <property type="taxonomic scope" value="Bacteria"/>
</dbReference>
<keyword evidence="3" id="KW-1185">Reference proteome</keyword>
<dbReference type="Proteomes" id="UP000001695">
    <property type="component" value="Chromosome"/>
</dbReference>
<name>B2IDE5_BEII9</name>
<dbReference type="GO" id="GO:0005524">
    <property type="term" value="F:ATP binding"/>
    <property type="evidence" value="ECO:0007669"/>
    <property type="project" value="InterPro"/>
</dbReference>
<gene>
    <name evidence="2" type="ordered locus">Bind_0343</name>
</gene>
<dbReference type="GO" id="GO:0000731">
    <property type="term" value="P:DNA synthesis involved in DNA repair"/>
    <property type="evidence" value="ECO:0007669"/>
    <property type="project" value="TreeGrafter"/>
</dbReference>
<accession>B2IDE5</accession>
<dbReference type="InterPro" id="IPR014555">
    <property type="entry name" value="RecF-like"/>
</dbReference>
<dbReference type="KEGG" id="bid:Bind_0343"/>
<sequence length="385" mass="42284">MSLPVREFRVRGYRSLKSITYPISGLDIFVGANGIGKTNLYHALELIRSAAANTLARDLVKEGGLQSALWAGPRHRSEPARIRLAVGLSDPARQRSGAIIYRYEVAVGFPPPTSAAFLAEPQVKEEILTYRRGAKPLRLIDRNGSSVMARGEDGRPLQIDIDLLPSETVLGRLEDPSRYPEMDALRRTFLQWRFYHGIRTDVASPLRQPCAAVATPSLASDGSDLAAVFATLAHIRQDTADLDAAVDQAFPGARLIVPHPDRMARFGMTFPEFPQRVFEANELSDGTLRFLALAGALLAYRLPPFIALNEPEASLHPDLMQPLARLIVQAAERTQVWLVTHSTRLADAIAATGAGKVRSVMRQDGATQIEGLKGWGTFEDEDEDE</sequence>
<dbReference type="Gene3D" id="3.40.50.300">
    <property type="entry name" value="P-loop containing nucleotide triphosphate hydrolases"/>
    <property type="match status" value="1"/>
</dbReference>
<dbReference type="EMBL" id="CP001016">
    <property type="protein sequence ID" value="ACB93997.1"/>
    <property type="molecule type" value="Genomic_DNA"/>
</dbReference>
<dbReference type="PANTHER" id="PTHR32182">
    <property type="entry name" value="DNA REPLICATION AND REPAIR PROTEIN RECF"/>
    <property type="match status" value="1"/>
</dbReference>
<dbReference type="InterPro" id="IPR003959">
    <property type="entry name" value="ATPase_AAA_core"/>
</dbReference>
<reference evidence="2 3" key="2">
    <citation type="journal article" date="2010" name="J. Bacteriol.">
        <title>Complete genome sequence of Beijerinckia indica subsp. indica.</title>
        <authorList>
            <person name="Tamas I."/>
            <person name="Dedysh S.N."/>
            <person name="Liesack W."/>
            <person name="Stott M.B."/>
            <person name="Alam M."/>
            <person name="Murrell J.C."/>
            <person name="Dunfield P.F."/>
        </authorList>
    </citation>
    <scope>NUCLEOTIDE SEQUENCE [LARGE SCALE GENOMIC DNA]</scope>
    <source>
        <strain evidence="3">ATCC 9039 / DSM 1715 / NCIMB 8712</strain>
    </source>
</reference>
<dbReference type="GO" id="GO:0016887">
    <property type="term" value="F:ATP hydrolysis activity"/>
    <property type="evidence" value="ECO:0007669"/>
    <property type="project" value="InterPro"/>
</dbReference>
<dbReference type="SUPFAM" id="SSF52540">
    <property type="entry name" value="P-loop containing nucleoside triphosphate hydrolases"/>
    <property type="match status" value="1"/>
</dbReference>
<protein>
    <recommendedName>
        <fullName evidence="1">ATPase AAA-type core domain-containing protein</fullName>
    </recommendedName>
</protein>
<evidence type="ECO:0000259" key="1">
    <source>
        <dbReference type="Pfam" id="PF13304"/>
    </source>
</evidence>
<evidence type="ECO:0000313" key="2">
    <source>
        <dbReference type="EMBL" id="ACB93997.1"/>
    </source>
</evidence>
<evidence type="ECO:0000313" key="3">
    <source>
        <dbReference type="Proteomes" id="UP000001695"/>
    </source>
</evidence>
<feature type="domain" description="ATPase AAA-type core" evidence="1">
    <location>
        <begin position="191"/>
        <end position="346"/>
    </location>
</feature>
<dbReference type="PIRSF" id="PIRSF029347">
    <property type="entry name" value="RecF"/>
    <property type="match status" value="1"/>
</dbReference>
<dbReference type="RefSeq" id="WP_012383355.1">
    <property type="nucleotide sequence ID" value="NC_010581.1"/>
</dbReference>
<dbReference type="GO" id="GO:0006302">
    <property type="term" value="P:double-strand break repair"/>
    <property type="evidence" value="ECO:0007669"/>
    <property type="project" value="TreeGrafter"/>
</dbReference>
<dbReference type="OrthoDB" id="7596665at2"/>
<reference evidence="3" key="1">
    <citation type="submission" date="2008-03" db="EMBL/GenBank/DDBJ databases">
        <title>Complete sequence of chromosome of Beijerinckia indica subsp. indica ATCC 9039.</title>
        <authorList>
            <consortium name="US DOE Joint Genome Institute"/>
            <person name="Copeland A."/>
            <person name="Lucas S."/>
            <person name="Lapidus A."/>
            <person name="Glavina del Rio T."/>
            <person name="Dalin E."/>
            <person name="Tice H."/>
            <person name="Bruce D."/>
            <person name="Goodwin L."/>
            <person name="Pitluck S."/>
            <person name="LaButti K."/>
            <person name="Schmutz J."/>
            <person name="Larimer F."/>
            <person name="Land M."/>
            <person name="Hauser L."/>
            <person name="Kyrpides N."/>
            <person name="Mikhailova N."/>
            <person name="Dunfield P.F."/>
            <person name="Dedysh S.N."/>
            <person name="Liesack W."/>
            <person name="Saw J.H."/>
            <person name="Alam M."/>
            <person name="Chen Y."/>
            <person name="Murrell J.C."/>
            <person name="Richardson P."/>
        </authorList>
    </citation>
    <scope>NUCLEOTIDE SEQUENCE [LARGE SCALE GENOMIC DNA]</scope>
    <source>
        <strain evidence="3">ATCC 9039 / DSM 1715 / NCIMB 8712</strain>
    </source>
</reference>
<dbReference type="HOGENOM" id="CLU_035814_1_0_5"/>
<organism evidence="2 3">
    <name type="scientific">Beijerinckia indica subsp. indica (strain ATCC 9039 / DSM 1715 / NCIMB 8712)</name>
    <dbReference type="NCBI Taxonomy" id="395963"/>
    <lineage>
        <taxon>Bacteria</taxon>
        <taxon>Pseudomonadati</taxon>
        <taxon>Pseudomonadota</taxon>
        <taxon>Alphaproteobacteria</taxon>
        <taxon>Hyphomicrobiales</taxon>
        <taxon>Beijerinckiaceae</taxon>
        <taxon>Beijerinckia</taxon>
    </lineage>
</organism>
<proteinExistence type="predicted"/>
<dbReference type="InterPro" id="IPR027417">
    <property type="entry name" value="P-loop_NTPase"/>
</dbReference>
<dbReference type="PANTHER" id="PTHR32182:SF25">
    <property type="entry name" value="SLR1056 PROTEIN"/>
    <property type="match status" value="1"/>
</dbReference>
<dbReference type="Pfam" id="PF13304">
    <property type="entry name" value="AAA_21"/>
    <property type="match status" value="1"/>
</dbReference>
<dbReference type="AlphaFoldDB" id="B2IDE5"/>